<dbReference type="GO" id="GO:0000981">
    <property type="term" value="F:DNA-binding transcription factor activity, RNA polymerase II-specific"/>
    <property type="evidence" value="ECO:0007669"/>
    <property type="project" value="InterPro"/>
</dbReference>
<dbReference type="InterPro" id="IPR036864">
    <property type="entry name" value="Zn2-C6_fun-type_DNA-bd_sf"/>
</dbReference>
<dbReference type="PANTHER" id="PTHR37534:SF7">
    <property type="entry name" value="TRANSCRIPTIONAL ACTIVATOR PROTEIN UGA3"/>
    <property type="match status" value="1"/>
</dbReference>
<evidence type="ECO:0000256" key="2">
    <source>
        <dbReference type="SAM" id="MobiDB-lite"/>
    </source>
</evidence>
<dbReference type="GO" id="GO:0008270">
    <property type="term" value="F:zinc ion binding"/>
    <property type="evidence" value="ECO:0007669"/>
    <property type="project" value="InterPro"/>
</dbReference>
<dbReference type="CDD" id="cd00067">
    <property type="entry name" value="GAL4"/>
    <property type="match status" value="1"/>
</dbReference>
<protein>
    <submittedName>
        <fullName evidence="4">C6 finger domain protein</fullName>
    </submittedName>
</protein>
<comment type="caution">
    <text evidence="4">The sequence shown here is derived from an EMBL/GenBank/DDBJ whole genome shotgun (WGS) entry which is preliminary data.</text>
</comment>
<evidence type="ECO:0000313" key="5">
    <source>
        <dbReference type="Proteomes" id="UP000749293"/>
    </source>
</evidence>
<dbReference type="SUPFAM" id="SSF57701">
    <property type="entry name" value="Zn2/Cys6 DNA-binding domain"/>
    <property type="match status" value="1"/>
</dbReference>
<dbReference type="GO" id="GO:0005634">
    <property type="term" value="C:nucleus"/>
    <property type="evidence" value="ECO:0007669"/>
    <property type="project" value="TreeGrafter"/>
</dbReference>
<feature type="domain" description="Zn(2)-C6 fungal-type" evidence="3">
    <location>
        <begin position="12"/>
        <end position="42"/>
    </location>
</feature>
<dbReference type="InterPro" id="IPR001138">
    <property type="entry name" value="Zn2Cys6_DnaBD"/>
</dbReference>
<keyword evidence="5" id="KW-1185">Reference proteome</keyword>
<organism evidence="4 5">
    <name type="scientific">Geosmithia morbida</name>
    <dbReference type="NCBI Taxonomy" id="1094350"/>
    <lineage>
        <taxon>Eukaryota</taxon>
        <taxon>Fungi</taxon>
        <taxon>Dikarya</taxon>
        <taxon>Ascomycota</taxon>
        <taxon>Pezizomycotina</taxon>
        <taxon>Sordariomycetes</taxon>
        <taxon>Hypocreomycetidae</taxon>
        <taxon>Hypocreales</taxon>
        <taxon>Bionectriaceae</taxon>
        <taxon>Geosmithia</taxon>
    </lineage>
</organism>
<dbReference type="PROSITE" id="PS00463">
    <property type="entry name" value="ZN2_CY6_FUNGAL_1"/>
    <property type="match status" value="1"/>
</dbReference>
<evidence type="ECO:0000313" key="4">
    <source>
        <dbReference type="EMBL" id="KAF4121420.1"/>
    </source>
</evidence>
<dbReference type="Proteomes" id="UP000749293">
    <property type="component" value="Unassembled WGS sequence"/>
</dbReference>
<dbReference type="SMART" id="SM00066">
    <property type="entry name" value="GAL4"/>
    <property type="match status" value="1"/>
</dbReference>
<feature type="compositionally biased region" description="Low complexity" evidence="2">
    <location>
        <begin position="124"/>
        <end position="143"/>
    </location>
</feature>
<dbReference type="GO" id="GO:0045944">
    <property type="term" value="P:positive regulation of transcription by RNA polymerase II"/>
    <property type="evidence" value="ECO:0007669"/>
    <property type="project" value="TreeGrafter"/>
</dbReference>
<dbReference type="PANTHER" id="PTHR37534">
    <property type="entry name" value="TRANSCRIPTIONAL ACTIVATOR PROTEIN UGA3"/>
    <property type="match status" value="1"/>
</dbReference>
<sequence length="523" mass="57699">MVKTRVARSKTGCQSCRRRKVRCDEEKPMCSACSRLELPCSYEPGNAAKPVGASRYRVRFVNGTYSKKRSRGSVSETVQNSTAEDSQLGVPGKQRGKETSRPEYLQNTRGFDARSGATSPETRQPSAQPLASASARDSAASRDVQVPDVTAGVGRIGPHAAQGDEGHMPVFFDLNMNFDLLSEEWLAFGQPPIDSSEAAVDGSQHAIAGSSVDESSVMIGMEDNGLIQHYLNVMTQYTKIRSSRDDNIYTHIFSNMALFYAPLYNVIMAWTALHLGQTRTEPDLVQKAEERYHHAISLIHEDQEVAHHFELSLVTIWFALQFELLAARGVDSFFRHLEFTADLVEAHRRHQKAGGTATPLGPIGSRILIWLGTYDARAAWIGGAGRLLQNLELFCTEHDFIDAAFPDVQDDTDLSDLKSCLRLTLEIDSLDNMIAQLNNRTVAGPAAILLAIQTDLLFLQHRLESGSRISPALPAILRPTRQIDGEVTTGLFNDLILLAACYCLIISFHRVLPASVAAKSEWN</sequence>
<dbReference type="AlphaFoldDB" id="A0A9P4YSU5"/>
<dbReference type="GeneID" id="55968057"/>
<dbReference type="GO" id="GO:0000976">
    <property type="term" value="F:transcription cis-regulatory region binding"/>
    <property type="evidence" value="ECO:0007669"/>
    <property type="project" value="TreeGrafter"/>
</dbReference>
<dbReference type="Gene3D" id="4.10.240.10">
    <property type="entry name" value="Zn(2)-C6 fungal-type DNA-binding domain"/>
    <property type="match status" value="1"/>
</dbReference>
<evidence type="ECO:0000259" key="3">
    <source>
        <dbReference type="PROSITE" id="PS50048"/>
    </source>
</evidence>
<evidence type="ECO:0000256" key="1">
    <source>
        <dbReference type="ARBA" id="ARBA00023242"/>
    </source>
</evidence>
<dbReference type="Pfam" id="PF00172">
    <property type="entry name" value="Zn_clus"/>
    <property type="match status" value="1"/>
</dbReference>
<gene>
    <name evidence="4" type="ORF">GMORB2_1827</name>
</gene>
<name>A0A9P4YSU5_9HYPO</name>
<feature type="region of interest" description="Disordered" evidence="2">
    <location>
        <begin position="66"/>
        <end position="144"/>
    </location>
</feature>
<dbReference type="EMBL" id="JAANYQ010000012">
    <property type="protein sequence ID" value="KAF4121420.1"/>
    <property type="molecule type" value="Genomic_DNA"/>
</dbReference>
<accession>A0A9P4YSU5</accession>
<dbReference type="RefSeq" id="XP_035320072.1">
    <property type="nucleotide sequence ID" value="XM_035463808.1"/>
</dbReference>
<dbReference type="PROSITE" id="PS50048">
    <property type="entry name" value="ZN2_CY6_FUNGAL_2"/>
    <property type="match status" value="1"/>
</dbReference>
<proteinExistence type="predicted"/>
<dbReference type="OrthoDB" id="648861at2759"/>
<keyword evidence="1" id="KW-0539">Nucleus</keyword>
<feature type="compositionally biased region" description="Polar residues" evidence="2">
    <location>
        <begin position="72"/>
        <end position="85"/>
    </location>
</feature>
<reference evidence="4" key="1">
    <citation type="submission" date="2020-03" db="EMBL/GenBank/DDBJ databases">
        <title>Site-based positive gene gene selection in Geosmithia morbida across the United States reveals a broad range of putative effectors and factors for local host and environmental adapation.</title>
        <authorList>
            <person name="Onufrak A."/>
            <person name="Murdoch R.W."/>
            <person name="Gazis R."/>
            <person name="Huff M."/>
            <person name="Staton M."/>
            <person name="Klingeman W."/>
            <person name="Hadziabdic D."/>
        </authorList>
    </citation>
    <scope>NUCLEOTIDE SEQUENCE</scope>
    <source>
        <strain evidence="4">1262</strain>
    </source>
</reference>